<dbReference type="EMBL" id="FOTI01000025">
    <property type="protein sequence ID" value="SFL69928.1"/>
    <property type="molecule type" value="Genomic_DNA"/>
</dbReference>
<gene>
    <name evidence="2" type="ORF">SAMN02983006_01813</name>
</gene>
<evidence type="ECO:0000313" key="3">
    <source>
        <dbReference type="Proteomes" id="UP000199006"/>
    </source>
</evidence>
<evidence type="ECO:0000256" key="1">
    <source>
        <dbReference type="SAM" id="SignalP"/>
    </source>
</evidence>
<dbReference type="InterPro" id="IPR050490">
    <property type="entry name" value="Bact_solute-bd_prot1"/>
</dbReference>
<protein>
    <submittedName>
        <fullName evidence="2">Extracellular solute-binding protein</fullName>
    </submittedName>
</protein>
<dbReference type="PANTHER" id="PTHR43649">
    <property type="entry name" value="ARABINOSE-BINDING PROTEIN-RELATED"/>
    <property type="match status" value="1"/>
</dbReference>
<dbReference type="SUPFAM" id="SSF53850">
    <property type="entry name" value="Periplasmic binding protein-like II"/>
    <property type="match status" value="1"/>
</dbReference>
<proteinExistence type="predicted"/>
<dbReference type="Gene3D" id="3.40.190.10">
    <property type="entry name" value="Periplasmic binding protein-like II"/>
    <property type="match status" value="2"/>
</dbReference>
<accession>A0A1I4JTM1</accession>
<reference evidence="2 3" key="1">
    <citation type="submission" date="2016-10" db="EMBL/GenBank/DDBJ databases">
        <authorList>
            <person name="de Groot N.N."/>
        </authorList>
    </citation>
    <scope>NUCLEOTIDE SEQUENCE [LARGE SCALE GENOMIC DNA]</scope>
    <source>
        <strain evidence="2 3">ATCC 51327</strain>
    </source>
</reference>
<name>A0A1I4JTM1_9FIRM</name>
<dbReference type="AlphaFoldDB" id="A0A1I4JTM1"/>
<feature type="signal peptide" evidence="1">
    <location>
        <begin position="1"/>
        <end position="27"/>
    </location>
</feature>
<keyword evidence="1" id="KW-0732">Signal</keyword>
<dbReference type="STRING" id="29563.SAMN02983006_01813"/>
<keyword evidence="3" id="KW-1185">Reference proteome</keyword>
<evidence type="ECO:0000313" key="2">
    <source>
        <dbReference type="EMBL" id="SFL69928.1"/>
    </source>
</evidence>
<organism evidence="2 3">
    <name type="scientific">Halanaerobium salsuginis</name>
    <dbReference type="NCBI Taxonomy" id="29563"/>
    <lineage>
        <taxon>Bacteria</taxon>
        <taxon>Bacillati</taxon>
        <taxon>Bacillota</taxon>
        <taxon>Clostridia</taxon>
        <taxon>Halanaerobiales</taxon>
        <taxon>Halanaerobiaceae</taxon>
        <taxon>Halanaerobium</taxon>
    </lineage>
</organism>
<sequence length="526" mass="61126">MRKRYLAILLIMSVFLIWGSGSGAVLASQNNYDKQYTYTVSMMNPEIVKQDPRYKYLKDKFNVDFKFRPVNWSNWNEKVRIWTASGDMPDIMWMGFNDSNFSEYVNWASQGAYKPLPKLKGKYPHLYQLRQKLKTDDYWEIDGKLYAWPIYMNSAAWRNPIVSTFSFIYRVDWAKAVGLYHADNNYSWQEMKEMALAFKQQDPGENGKDKTIGIAGIGWTWPWFAGLIQTHQSNDFPLKNGKYVWGPAQPEYLAGIKEIKSLYDQGILWEDQPIANNNAARNKFIAGELGIYYTNVNVGDYYNNVLVPMQQAQPDLDIFKDIEPMYVASPRGNFFDQEVVDYWSATLFSPEMSDDKLARWLELSDYMASQEGMHLATIGIKDKNYRLKDNGEIELLWPEDENGKPVNPFDSRAIRFFELTTMHDKFALNDPSVPEEVKADVKGILRRHLKDDVNVLAYPYQVNWFNGSTYTRYVSRIADTNAEISEAVVSSQNMAELEASWQEYLKSKETTVNKILKEINQQLLEK</sequence>
<dbReference type="Proteomes" id="UP000199006">
    <property type="component" value="Unassembled WGS sequence"/>
</dbReference>
<dbReference type="RefSeq" id="WP_089861894.1">
    <property type="nucleotide sequence ID" value="NZ_FOTI01000025.1"/>
</dbReference>
<feature type="chain" id="PRO_5011779290" evidence="1">
    <location>
        <begin position="28"/>
        <end position="526"/>
    </location>
</feature>
<dbReference type="OrthoDB" id="3235892at2"/>
<dbReference type="PANTHER" id="PTHR43649:SF12">
    <property type="entry name" value="DIACETYLCHITOBIOSE BINDING PROTEIN DASA"/>
    <property type="match status" value="1"/>
</dbReference>